<organism evidence="1 2">
    <name type="scientific">Paenibacillus taihuensis</name>
    <dbReference type="NCBI Taxonomy" id="1156355"/>
    <lineage>
        <taxon>Bacteria</taxon>
        <taxon>Bacillati</taxon>
        <taxon>Bacillota</taxon>
        <taxon>Bacilli</taxon>
        <taxon>Bacillales</taxon>
        <taxon>Paenibacillaceae</taxon>
        <taxon>Paenibacillus</taxon>
    </lineage>
</organism>
<evidence type="ECO:0000313" key="2">
    <source>
        <dbReference type="Proteomes" id="UP000256304"/>
    </source>
</evidence>
<dbReference type="EMBL" id="QTTN01000014">
    <property type="protein sequence ID" value="REE84560.1"/>
    <property type="molecule type" value="Genomic_DNA"/>
</dbReference>
<dbReference type="RefSeq" id="WP_116189599.1">
    <property type="nucleotide sequence ID" value="NZ_QTTN01000014.1"/>
</dbReference>
<reference evidence="1 2" key="1">
    <citation type="submission" date="2018-08" db="EMBL/GenBank/DDBJ databases">
        <title>Genomic Encyclopedia of Type Strains, Phase III (KMG-III): the genomes of soil and plant-associated and newly described type strains.</title>
        <authorList>
            <person name="Whitman W."/>
        </authorList>
    </citation>
    <scope>NUCLEOTIDE SEQUENCE [LARGE SCALE GENOMIC DNA]</scope>
    <source>
        <strain evidence="1 2">CGMCC 1.10966</strain>
    </source>
</reference>
<proteinExistence type="predicted"/>
<sequence>MDEQYINVEENVVINSLYLAIVLNKFGKAKLEELAIAVYLFRFTNVLVSLLEKQNMKSYMRLCQESDLQNLDSLLSPYLVNIYNDRFQRSLSELLARDMIQRDKNDDFFINFDAQILINLINELELNLVDERFNIIVQYIRSNEVSVIKQKIYGYSGELIG</sequence>
<dbReference type="AlphaFoldDB" id="A0A3D9RX63"/>
<comment type="caution">
    <text evidence="1">The sequence shown here is derived from an EMBL/GenBank/DDBJ whole genome shotgun (WGS) entry which is preliminary data.</text>
</comment>
<evidence type="ECO:0000313" key="1">
    <source>
        <dbReference type="EMBL" id="REE84560.1"/>
    </source>
</evidence>
<protein>
    <submittedName>
        <fullName evidence="1">Uncharacterized protein</fullName>
    </submittedName>
</protein>
<name>A0A3D9RX63_9BACL</name>
<gene>
    <name evidence="1" type="ORF">A8990_11495</name>
</gene>
<dbReference type="OrthoDB" id="9838868at2"/>
<accession>A0A3D9RX63</accession>
<keyword evidence="2" id="KW-1185">Reference proteome</keyword>
<dbReference type="Proteomes" id="UP000256304">
    <property type="component" value="Unassembled WGS sequence"/>
</dbReference>